<dbReference type="EMBL" id="GBXM01009384">
    <property type="protein sequence ID" value="JAH99193.1"/>
    <property type="molecule type" value="Transcribed_RNA"/>
</dbReference>
<name>A0A0E9XBW8_ANGAN</name>
<protein>
    <submittedName>
        <fullName evidence="1">Uncharacterized protein</fullName>
    </submittedName>
</protein>
<organism evidence="1">
    <name type="scientific">Anguilla anguilla</name>
    <name type="common">European freshwater eel</name>
    <name type="synonym">Muraena anguilla</name>
    <dbReference type="NCBI Taxonomy" id="7936"/>
    <lineage>
        <taxon>Eukaryota</taxon>
        <taxon>Metazoa</taxon>
        <taxon>Chordata</taxon>
        <taxon>Craniata</taxon>
        <taxon>Vertebrata</taxon>
        <taxon>Euteleostomi</taxon>
        <taxon>Actinopterygii</taxon>
        <taxon>Neopterygii</taxon>
        <taxon>Teleostei</taxon>
        <taxon>Anguilliformes</taxon>
        <taxon>Anguillidae</taxon>
        <taxon>Anguilla</taxon>
    </lineage>
</organism>
<proteinExistence type="predicted"/>
<accession>A0A0E9XBW8</accession>
<evidence type="ECO:0000313" key="1">
    <source>
        <dbReference type="EMBL" id="JAH99193.1"/>
    </source>
</evidence>
<reference evidence="1" key="1">
    <citation type="submission" date="2014-11" db="EMBL/GenBank/DDBJ databases">
        <authorList>
            <person name="Amaro Gonzalez C."/>
        </authorList>
    </citation>
    <scope>NUCLEOTIDE SEQUENCE</scope>
</reference>
<reference evidence="1" key="2">
    <citation type="journal article" date="2015" name="Fish Shellfish Immunol.">
        <title>Early steps in the European eel (Anguilla anguilla)-Vibrio vulnificus interaction in the gills: Role of the RtxA13 toxin.</title>
        <authorList>
            <person name="Callol A."/>
            <person name="Pajuelo D."/>
            <person name="Ebbesson L."/>
            <person name="Teles M."/>
            <person name="MacKenzie S."/>
            <person name="Amaro C."/>
        </authorList>
    </citation>
    <scope>NUCLEOTIDE SEQUENCE</scope>
</reference>
<dbReference type="AlphaFoldDB" id="A0A0E9XBW8"/>
<sequence>MVVPLVSVTFDWCSHYP</sequence>